<organism evidence="2 3">
    <name type="scientific">Sphingobium yanoikuyae</name>
    <name type="common">Sphingomonas yanoikuyae</name>
    <dbReference type="NCBI Taxonomy" id="13690"/>
    <lineage>
        <taxon>Bacteria</taxon>
        <taxon>Pseudomonadati</taxon>
        <taxon>Pseudomonadota</taxon>
        <taxon>Alphaproteobacteria</taxon>
        <taxon>Sphingomonadales</taxon>
        <taxon>Sphingomonadaceae</taxon>
        <taxon>Sphingobium</taxon>
    </lineage>
</organism>
<comment type="similarity">
    <text evidence="1">Belongs to the transposase 8 family.</text>
</comment>
<dbReference type="Proteomes" id="UP000077262">
    <property type="component" value="Unassembled WGS sequence"/>
</dbReference>
<comment type="caution">
    <text evidence="2">The sequence shown here is derived from an EMBL/GenBank/DDBJ whole genome shotgun (WGS) entry which is preliminary data.</text>
</comment>
<proteinExistence type="inferred from homology"/>
<gene>
    <name evidence="2" type="ORF">AX777_20705</name>
</gene>
<dbReference type="PANTHER" id="PTHR37936:SF3">
    <property type="entry name" value="TRANSPOSASE INSC FOR INSERTION ELEMENT IS2A-RELATED"/>
    <property type="match status" value="1"/>
</dbReference>
<dbReference type="NCBIfam" id="NF047595">
    <property type="entry name" value="IS66_ISRel24_TnpA"/>
    <property type="match status" value="1"/>
</dbReference>
<dbReference type="Pfam" id="PF01527">
    <property type="entry name" value="HTH_Tnp_1"/>
    <property type="match status" value="1"/>
</dbReference>
<dbReference type="InterPro" id="IPR010921">
    <property type="entry name" value="Trp_repressor/repl_initiator"/>
</dbReference>
<dbReference type="OrthoDB" id="7275306at2"/>
<dbReference type="SUPFAM" id="SSF48295">
    <property type="entry name" value="TrpR-like"/>
    <property type="match status" value="1"/>
</dbReference>
<dbReference type="AlphaFoldDB" id="A0A177JTY5"/>
<reference evidence="2 3" key="1">
    <citation type="submission" date="2016-02" db="EMBL/GenBank/DDBJ databases">
        <authorList>
            <person name="Wen L."/>
            <person name="He K."/>
            <person name="Yang H."/>
        </authorList>
    </citation>
    <scope>NUCLEOTIDE SEQUENCE [LARGE SCALE GENOMIC DNA]</scope>
    <source>
        <strain evidence="2 3">CD09_2</strain>
    </source>
</reference>
<dbReference type="EMBL" id="LSTR01000028">
    <property type="protein sequence ID" value="OAH44692.1"/>
    <property type="molecule type" value="Genomic_DNA"/>
</dbReference>
<evidence type="ECO:0000313" key="2">
    <source>
        <dbReference type="EMBL" id="OAH44692.1"/>
    </source>
</evidence>
<sequence>MTTRMEIVGRVSGRRHWTVEQKLAILRDAFGPEGSVRAAIERHEVGSGAIYTWRRQAMSGALTGITRPAVPSFAEVQINEPAVMLPAPSSAAQGSGQIGIELPSGVRLTVDASVDAEALSRVIGVLAR</sequence>
<dbReference type="InterPro" id="IPR002514">
    <property type="entry name" value="Transposase_8"/>
</dbReference>
<dbReference type="PANTHER" id="PTHR37936">
    <property type="entry name" value="TRANSPOSASE INSC FOR INSERTION ELEMENT IS2A-RELATED"/>
    <property type="match status" value="1"/>
</dbReference>
<dbReference type="GO" id="GO:0006313">
    <property type="term" value="P:DNA transposition"/>
    <property type="evidence" value="ECO:0007669"/>
    <property type="project" value="InterPro"/>
</dbReference>
<evidence type="ECO:0000256" key="1">
    <source>
        <dbReference type="ARBA" id="ARBA00009964"/>
    </source>
</evidence>
<name>A0A177JTY5_SPHYA</name>
<dbReference type="InterPro" id="IPR036388">
    <property type="entry name" value="WH-like_DNA-bd_sf"/>
</dbReference>
<accession>A0A177JTY5</accession>
<dbReference type="Gene3D" id="1.10.10.10">
    <property type="entry name" value="Winged helix-like DNA-binding domain superfamily/Winged helix DNA-binding domain"/>
    <property type="match status" value="1"/>
</dbReference>
<dbReference type="GO" id="GO:0043565">
    <property type="term" value="F:sequence-specific DNA binding"/>
    <property type="evidence" value="ECO:0007669"/>
    <property type="project" value="InterPro"/>
</dbReference>
<dbReference type="GO" id="GO:0004803">
    <property type="term" value="F:transposase activity"/>
    <property type="evidence" value="ECO:0007669"/>
    <property type="project" value="InterPro"/>
</dbReference>
<protein>
    <submittedName>
        <fullName evidence="2">Transposase</fullName>
    </submittedName>
</protein>
<evidence type="ECO:0000313" key="3">
    <source>
        <dbReference type="Proteomes" id="UP000077262"/>
    </source>
</evidence>